<name>A0A165SFJ7_9RHOB</name>
<accession>A0A165SFJ7</accession>
<protein>
    <submittedName>
        <fullName evidence="1">Uncharacterized protein</fullName>
    </submittedName>
</protein>
<sequence>MLRPASALLAGIFPASPEADDIVAPTCAVGGGHWMN</sequence>
<dbReference type="EMBL" id="CP012661">
    <property type="protein sequence ID" value="AMY67539.1"/>
    <property type="molecule type" value="Genomic_DNA"/>
</dbReference>
<evidence type="ECO:0000313" key="2">
    <source>
        <dbReference type="Proteomes" id="UP000076128"/>
    </source>
</evidence>
<dbReference type="KEGG" id="daa:AKL17_0277"/>
<organism evidence="1 2">
    <name type="scientific">Frigidibacter mobilis</name>
    <dbReference type="NCBI Taxonomy" id="1335048"/>
    <lineage>
        <taxon>Bacteria</taxon>
        <taxon>Pseudomonadati</taxon>
        <taxon>Pseudomonadota</taxon>
        <taxon>Alphaproteobacteria</taxon>
        <taxon>Rhodobacterales</taxon>
        <taxon>Paracoccaceae</taxon>
        <taxon>Frigidibacter</taxon>
    </lineage>
</organism>
<keyword evidence="2" id="KW-1185">Reference proteome</keyword>
<reference evidence="1 2" key="1">
    <citation type="submission" date="2015-09" db="EMBL/GenBank/DDBJ databases">
        <title>Complete genome sequence of Defluviimonas alba cai42t isolated from an oilfield in Xinjiang.</title>
        <authorList>
            <person name="Geng S."/>
            <person name="Pan X."/>
            <person name="Wu X."/>
        </authorList>
    </citation>
    <scope>NUCLEOTIDE SEQUENCE [LARGE SCALE GENOMIC DNA]</scope>
    <source>
        <strain evidence="2">cai42</strain>
    </source>
</reference>
<dbReference type="AlphaFoldDB" id="A0A165SFJ7"/>
<evidence type="ECO:0000313" key="1">
    <source>
        <dbReference type="EMBL" id="AMY67539.1"/>
    </source>
</evidence>
<gene>
    <name evidence="1" type="ORF">AKL17_0277</name>
</gene>
<dbReference type="Proteomes" id="UP000076128">
    <property type="component" value="Chromosome"/>
</dbReference>
<proteinExistence type="predicted"/>